<gene>
    <name evidence="1" type="ORF">E2C01_087137</name>
</gene>
<protein>
    <submittedName>
        <fullName evidence="1">Uncharacterized protein</fullName>
    </submittedName>
</protein>
<accession>A0A5B7JBL2</accession>
<dbReference type="Proteomes" id="UP000324222">
    <property type="component" value="Unassembled WGS sequence"/>
</dbReference>
<dbReference type="AlphaFoldDB" id="A0A5B7JBL2"/>
<organism evidence="1 2">
    <name type="scientific">Portunus trituberculatus</name>
    <name type="common">Swimming crab</name>
    <name type="synonym">Neptunus trituberculatus</name>
    <dbReference type="NCBI Taxonomy" id="210409"/>
    <lineage>
        <taxon>Eukaryota</taxon>
        <taxon>Metazoa</taxon>
        <taxon>Ecdysozoa</taxon>
        <taxon>Arthropoda</taxon>
        <taxon>Crustacea</taxon>
        <taxon>Multicrustacea</taxon>
        <taxon>Malacostraca</taxon>
        <taxon>Eumalacostraca</taxon>
        <taxon>Eucarida</taxon>
        <taxon>Decapoda</taxon>
        <taxon>Pleocyemata</taxon>
        <taxon>Brachyura</taxon>
        <taxon>Eubrachyura</taxon>
        <taxon>Portunoidea</taxon>
        <taxon>Portunidae</taxon>
        <taxon>Portuninae</taxon>
        <taxon>Portunus</taxon>
    </lineage>
</organism>
<keyword evidence="2" id="KW-1185">Reference proteome</keyword>
<evidence type="ECO:0000313" key="2">
    <source>
        <dbReference type="Proteomes" id="UP000324222"/>
    </source>
</evidence>
<proteinExistence type="predicted"/>
<reference evidence="1 2" key="1">
    <citation type="submission" date="2019-05" db="EMBL/GenBank/DDBJ databases">
        <title>Another draft genome of Portunus trituberculatus and its Hox gene families provides insights of decapod evolution.</title>
        <authorList>
            <person name="Jeong J.-H."/>
            <person name="Song I."/>
            <person name="Kim S."/>
            <person name="Choi T."/>
            <person name="Kim D."/>
            <person name="Ryu S."/>
            <person name="Kim W."/>
        </authorList>
    </citation>
    <scope>NUCLEOTIDE SEQUENCE [LARGE SCALE GENOMIC DNA]</scope>
    <source>
        <tissue evidence="1">Muscle</tissue>
    </source>
</reference>
<sequence>MAAADERLYGATSPRLCVEAVASTVPLFRTEAGHTSHCGQSAVAHSLIPATVAEYCVCLCPLPLPTTRAHHA</sequence>
<evidence type="ECO:0000313" key="1">
    <source>
        <dbReference type="EMBL" id="MPC92065.1"/>
    </source>
</evidence>
<dbReference type="EMBL" id="VSRR010090018">
    <property type="protein sequence ID" value="MPC92065.1"/>
    <property type="molecule type" value="Genomic_DNA"/>
</dbReference>
<name>A0A5B7JBL2_PORTR</name>
<comment type="caution">
    <text evidence="1">The sequence shown here is derived from an EMBL/GenBank/DDBJ whole genome shotgun (WGS) entry which is preliminary data.</text>
</comment>